<evidence type="ECO:0000313" key="3">
    <source>
        <dbReference type="Proteomes" id="UP000295757"/>
    </source>
</evidence>
<evidence type="ECO:0000313" key="2">
    <source>
        <dbReference type="EMBL" id="TDV23516.1"/>
    </source>
</evidence>
<keyword evidence="3" id="KW-1185">Reference proteome</keyword>
<reference evidence="2 3" key="1">
    <citation type="submission" date="2019-03" db="EMBL/GenBank/DDBJ databases">
        <title>Genomic Encyclopedia of Archaeal and Bacterial Type Strains, Phase II (KMG-II): from individual species to whole genera.</title>
        <authorList>
            <person name="Goeker M."/>
        </authorList>
    </citation>
    <scope>NUCLEOTIDE SEQUENCE [LARGE SCALE GENOMIC DNA]</scope>
    <source>
        <strain evidence="2 3">ATCC 35214</strain>
    </source>
</reference>
<dbReference type="AlphaFoldDB" id="A0A4R7UC71"/>
<dbReference type="Proteomes" id="UP000295757">
    <property type="component" value="Unassembled WGS sequence"/>
</dbReference>
<name>A0A4R7UC71_9BACT</name>
<dbReference type="RefSeq" id="WP_134110922.1">
    <property type="nucleotide sequence ID" value="NZ_SOCN01000002.1"/>
</dbReference>
<feature type="transmembrane region" description="Helical" evidence="1">
    <location>
        <begin position="20"/>
        <end position="41"/>
    </location>
</feature>
<accession>A0A4R7UC71</accession>
<sequence length="199" mass="23189">MKISEFIKLFKTNPRTKRMIQIFGILLILIIVSLIILFLPFKDGSTVENLIVEFKKQNWNSKTITNLIIIIITWIFILWKVTLLILDTILYTRKKRKFEQELQQRNELNPLIPAVDRKEPMPLNTKQFNNYVEITVAAIIDATARTPQRLTGGAIYDVREIISNEKTARKHKIAQVRAILLKHGVDVENKEIIKSLKQI</sequence>
<gene>
    <name evidence="2" type="ORF">BCF59_0505</name>
</gene>
<dbReference type="OrthoDB" id="9904002at2"/>
<evidence type="ECO:0000256" key="1">
    <source>
        <dbReference type="SAM" id="Phobius"/>
    </source>
</evidence>
<comment type="caution">
    <text evidence="2">The sequence shown here is derived from an EMBL/GenBank/DDBJ whole genome shotgun (WGS) entry which is preliminary data.</text>
</comment>
<proteinExistence type="predicted"/>
<keyword evidence="1" id="KW-0472">Membrane</keyword>
<organism evidence="2 3">
    <name type="scientific">Mycoplasmopsis mustelae</name>
    <dbReference type="NCBI Taxonomy" id="171289"/>
    <lineage>
        <taxon>Bacteria</taxon>
        <taxon>Bacillati</taxon>
        <taxon>Mycoplasmatota</taxon>
        <taxon>Mycoplasmoidales</taxon>
        <taxon>Metamycoplasmataceae</taxon>
        <taxon>Mycoplasmopsis</taxon>
    </lineage>
</organism>
<feature type="transmembrane region" description="Helical" evidence="1">
    <location>
        <begin position="64"/>
        <end position="86"/>
    </location>
</feature>
<keyword evidence="1" id="KW-1133">Transmembrane helix</keyword>
<protein>
    <submittedName>
        <fullName evidence="2">Uncharacterized protein</fullName>
    </submittedName>
</protein>
<keyword evidence="1" id="KW-0812">Transmembrane</keyword>
<dbReference type="EMBL" id="SOCN01000002">
    <property type="protein sequence ID" value="TDV23516.1"/>
    <property type="molecule type" value="Genomic_DNA"/>
</dbReference>